<keyword evidence="2" id="KW-1185">Reference proteome</keyword>
<evidence type="ECO:0000313" key="2">
    <source>
        <dbReference type="Proteomes" id="UP000031972"/>
    </source>
</evidence>
<comment type="caution">
    <text evidence="1">The sequence shown here is derived from an EMBL/GenBank/DDBJ whole genome shotgun (WGS) entry which is preliminary data.</text>
</comment>
<accession>A0A0C2RPL7</accession>
<reference evidence="1 2" key="1">
    <citation type="submission" date="2015-01" db="EMBL/GenBank/DDBJ databases">
        <title>Jeotgalibacillus campisalis genome sequencing.</title>
        <authorList>
            <person name="Goh K.M."/>
            <person name="Chan K.-G."/>
            <person name="Yaakop A.S."/>
            <person name="Ee R."/>
            <person name="Gan H.M."/>
            <person name="Chan C.S."/>
        </authorList>
    </citation>
    <scope>NUCLEOTIDE SEQUENCE [LARGE SCALE GENOMIC DNA]</scope>
    <source>
        <strain evidence="1 2">SF-57</strain>
    </source>
</reference>
<proteinExistence type="predicted"/>
<dbReference type="Proteomes" id="UP000031972">
    <property type="component" value="Unassembled WGS sequence"/>
</dbReference>
<name>A0A0C2RPL7_9BACL</name>
<dbReference type="EMBL" id="JXRR01000021">
    <property type="protein sequence ID" value="KIL43694.1"/>
    <property type="molecule type" value="Genomic_DNA"/>
</dbReference>
<evidence type="ECO:0000313" key="1">
    <source>
        <dbReference type="EMBL" id="KIL43694.1"/>
    </source>
</evidence>
<protein>
    <submittedName>
        <fullName evidence="1">Uncharacterized protein</fullName>
    </submittedName>
</protein>
<dbReference type="AlphaFoldDB" id="A0A0C2RPL7"/>
<sequence>MTKRIRQYTTISQRNFRGIRAHIKTRTEKQYRFSALVADEQVIDQPLHNSR</sequence>
<organism evidence="1 2">
    <name type="scientific">Jeotgalibacillus campisalis</name>
    <dbReference type="NCBI Taxonomy" id="220754"/>
    <lineage>
        <taxon>Bacteria</taxon>
        <taxon>Bacillati</taxon>
        <taxon>Bacillota</taxon>
        <taxon>Bacilli</taxon>
        <taxon>Bacillales</taxon>
        <taxon>Caryophanaceae</taxon>
        <taxon>Jeotgalibacillus</taxon>
    </lineage>
</organism>
<gene>
    <name evidence="1" type="ORF">KR50_32140</name>
</gene>